<proteinExistence type="predicted"/>
<gene>
    <name evidence="2" type="ORF">UFOPK2132_00482</name>
    <name evidence="3" type="ORF">UFOPK3389_00231</name>
</gene>
<feature type="region of interest" description="Disordered" evidence="1">
    <location>
        <begin position="1"/>
        <end position="52"/>
    </location>
</feature>
<reference evidence="2" key="1">
    <citation type="submission" date="2020-05" db="EMBL/GenBank/DDBJ databases">
        <authorList>
            <person name="Chiriac C."/>
            <person name="Salcher M."/>
            <person name="Ghai R."/>
            <person name="Kavagutti S V."/>
        </authorList>
    </citation>
    <scope>NUCLEOTIDE SEQUENCE</scope>
</reference>
<dbReference type="AlphaFoldDB" id="A0A6J6JFL4"/>
<evidence type="ECO:0000313" key="2">
    <source>
        <dbReference type="EMBL" id="CAB4635388.1"/>
    </source>
</evidence>
<evidence type="ECO:0000256" key="1">
    <source>
        <dbReference type="SAM" id="MobiDB-lite"/>
    </source>
</evidence>
<protein>
    <submittedName>
        <fullName evidence="2">Unannotated protein</fullName>
    </submittedName>
</protein>
<dbReference type="EMBL" id="CAFBLL010000023">
    <property type="protein sequence ID" value="CAB4860922.1"/>
    <property type="molecule type" value="Genomic_DNA"/>
</dbReference>
<dbReference type="EMBL" id="CAEZVU010000072">
    <property type="protein sequence ID" value="CAB4635388.1"/>
    <property type="molecule type" value="Genomic_DNA"/>
</dbReference>
<accession>A0A6J6JFL4</accession>
<feature type="compositionally biased region" description="Polar residues" evidence="1">
    <location>
        <begin position="1"/>
        <end position="12"/>
    </location>
</feature>
<evidence type="ECO:0000313" key="3">
    <source>
        <dbReference type="EMBL" id="CAB4860922.1"/>
    </source>
</evidence>
<organism evidence="2">
    <name type="scientific">freshwater metagenome</name>
    <dbReference type="NCBI Taxonomy" id="449393"/>
    <lineage>
        <taxon>unclassified sequences</taxon>
        <taxon>metagenomes</taxon>
        <taxon>ecological metagenomes</taxon>
    </lineage>
</organism>
<sequence>MSEQPSETTAVTKPSVVKGLGYPNGRLESSPHPTGWLVDKSEISEVSRETSR</sequence>
<feature type="compositionally biased region" description="Basic and acidic residues" evidence="1">
    <location>
        <begin position="39"/>
        <end position="52"/>
    </location>
</feature>
<name>A0A6J6JFL4_9ZZZZ</name>